<dbReference type="STRING" id="454136.NIES2119_09775"/>
<dbReference type="PANTHER" id="PTHR14136:SF17">
    <property type="entry name" value="BTB_POZ DOMAIN-CONTAINING PROTEIN KCTD9"/>
    <property type="match status" value="1"/>
</dbReference>
<evidence type="ECO:0000313" key="2">
    <source>
        <dbReference type="EMBL" id="OKH38318.1"/>
    </source>
</evidence>
<keyword evidence="1" id="KW-0472">Membrane</keyword>
<name>A0A1U7IM74_9CYAN</name>
<keyword evidence="1" id="KW-0812">Transmembrane</keyword>
<feature type="transmembrane region" description="Helical" evidence="1">
    <location>
        <begin position="143"/>
        <end position="162"/>
    </location>
</feature>
<evidence type="ECO:0008006" key="4">
    <source>
        <dbReference type="Google" id="ProtNLM"/>
    </source>
</evidence>
<dbReference type="EMBL" id="MRCE01000008">
    <property type="protein sequence ID" value="OKH38318.1"/>
    <property type="molecule type" value="Genomic_DNA"/>
</dbReference>
<dbReference type="InterPro" id="IPR001646">
    <property type="entry name" value="5peptide_repeat"/>
</dbReference>
<feature type="transmembrane region" description="Helical" evidence="1">
    <location>
        <begin position="168"/>
        <end position="188"/>
    </location>
</feature>
<dbReference type="AlphaFoldDB" id="A0A1U7IM74"/>
<evidence type="ECO:0000256" key="1">
    <source>
        <dbReference type="SAM" id="Phobius"/>
    </source>
</evidence>
<dbReference type="RefSeq" id="WP_073593285.1">
    <property type="nucleotide sequence ID" value="NZ_MRCE01000008.1"/>
</dbReference>
<dbReference type="Proteomes" id="UP000185860">
    <property type="component" value="Unassembled WGS sequence"/>
</dbReference>
<feature type="transmembrane region" description="Helical" evidence="1">
    <location>
        <begin position="109"/>
        <end position="131"/>
    </location>
</feature>
<keyword evidence="1" id="KW-1133">Transmembrane helix</keyword>
<reference evidence="2 3" key="1">
    <citation type="submission" date="2016-11" db="EMBL/GenBank/DDBJ databases">
        <title>Draft Genome Sequences of Nine Cyanobacterial Strains from Diverse Habitats.</title>
        <authorList>
            <person name="Zhu T."/>
            <person name="Hou S."/>
            <person name="Lu X."/>
            <person name="Hess W.R."/>
        </authorList>
    </citation>
    <scope>NUCLEOTIDE SEQUENCE [LARGE SCALE GENOMIC DNA]</scope>
    <source>
        <strain evidence="2 3">IAM M-71</strain>
    </source>
</reference>
<organism evidence="2 3">
    <name type="scientific">[Phormidium ambiguum] IAM M-71</name>
    <dbReference type="NCBI Taxonomy" id="454136"/>
    <lineage>
        <taxon>Bacteria</taxon>
        <taxon>Bacillati</taxon>
        <taxon>Cyanobacteriota</taxon>
        <taxon>Cyanophyceae</taxon>
        <taxon>Oscillatoriophycideae</taxon>
        <taxon>Aerosakkonematales</taxon>
        <taxon>Aerosakkonemataceae</taxon>
        <taxon>Floridanema</taxon>
    </lineage>
</organism>
<feature type="transmembrane region" description="Helical" evidence="1">
    <location>
        <begin position="240"/>
        <end position="260"/>
    </location>
</feature>
<sequence length="474" mass="52076">MKASEVLRQYAEGRRDFRGENLRGLSFGSKDLSGADFSEADIKGTNFCRANLTGAKFVAAKGGLPKQWVINLLLICLLLLVILYFMVKILSILVVIIMFFLIPFSGDKISWIIMVDSIITVVFLVFNCLLVYRGISGFNSANIIAIAITIAIVSTITKFFAIANSDTIATTAIAIGFASAIAIAIGFASAIAIGFAIGFLIGIVFTIAIGIASTIASAFAFAHAINIAISGGFDSDVDSAFFFAKACIYLSIPLYSYFGWRAIKGDPRFSWIRTNAIDFSVTGGTSFLNANLTNADFTKATLKNTDFRKAILTHTCFKESKNLDLARTIKTYLNILQVQKLVVTRQGQDKDYSRLNLRRINLQRANLANASFINADLSKANLKNADLSGAKLVQTQLDKTDFTGANLTGAYIENWRITRATKFDNVRCKYVYMRMPTKDNPNQFRKPDNNKEVFADGEFGDFIKSIVDALPKAD</sequence>
<accession>A0A1U7IM74</accession>
<dbReference type="Pfam" id="PF00805">
    <property type="entry name" value="Pentapeptide"/>
    <property type="match status" value="3"/>
</dbReference>
<proteinExistence type="predicted"/>
<dbReference type="InterPro" id="IPR051082">
    <property type="entry name" value="Pentapeptide-BTB/POZ_domain"/>
</dbReference>
<feature type="transmembrane region" description="Helical" evidence="1">
    <location>
        <begin position="195"/>
        <end position="220"/>
    </location>
</feature>
<dbReference type="SUPFAM" id="SSF141571">
    <property type="entry name" value="Pentapeptide repeat-like"/>
    <property type="match status" value="1"/>
</dbReference>
<feature type="transmembrane region" description="Helical" evidence="1">
    <location>
        <begin position="70"/>
        <end position="103"/>
    </location>
</feature>
<dbReference type="Gene3D" id="2.160.20.80">
    <property type="entry name" value="E3 ubiquitin-protein ligase SopA"/>
    <property type="match status" value="2"/>
</dbReference>
<dbReference type="PANTHER" id="PTHR14136">
    <property type="entry name" value="BTB_POZ DOMAIN-CONTAINING PROTEIN KCTD9"/>
    <property type="match status" value="1"/>
</dbReference>
<protein>
    <recommendedName>
        <fullName evidence="4">Low-complexity protein</fullName>
    </recommendedName>
</protein>
<gene>
    <name evidence="2" type="ORF">NIES2119_09775</name>
</gene>
<evidence type="ECO:0000313" key="3">
    <source>
        <dbReference type="Proteomes" id="UP000185860"/>
    </source>
</evidence>
<dbReference type="OrthoDB" id="528457at2"/>
<comment type="caution">
    <text evidence="2">The sequence shown here is derived from an EMBL/GenBank/DDBJ whole genome shotgun (WGS) entry which is preliminary data.</text>
</comment>